<protein>
    <submittedName>
        <fullName evidence="2">Excisionase family DNA binding protein</fullName>
    </submittedName>
</protein>
<accession>A0A7W4TLW4</accession>
<feature type="domain" description="Helix-turn-helix" evidence="1">
    <location>
        <begin position="76"/>
        <end position="126"/>
    </location>
</feature>
<evidence type="ECO:0000313" key="3">
    <source>
        <dbReference type="Proteomes" id="UP000533269"/>
    </source>
</evidence>
<evidence type="ECO:0000313" key="2">
    <source>
        <dbReference type="EMBL" id="MBB2901334.1"/>
    </source>
</evidence>
<proteinExistence type="predicted"/>
<dbReference type="InterPro" id="IPR041657">
    <property type="entry name" value="HTH_17"/>
</dbReference>
<dbReference type="SUPFAM" id="SSF46955">
    <property type="entry name" value="Putative DNA-binding domain"/>
    <property type="match status" value="1"/>
</dbReference>
<dbReference type="NCBIfam" id="TIGR01764">
    <property type="entry name" value="excise"/>
    <property type="match status" value="1"/>
</dbReference>
<dbReference type="RefSeq" id="WP_221183133.1">
    <property type="nucleotide sequence ID" value="NZ_JACHVY010000001.1"/>
</dbReference>
<dbReference type="Proteomes" id="UP000533269">
    <property type="component" value="Unassembled WGS sequence"/>
</dbReference>
<dbReference type="InterPro" id="IPR010093">
    <property type="entry name" value="SinI_DNA-bd"/>
</dbReference>
<organism evidence="2 3">
    <name type="scientific">Kineococcus radiotolerans</name>
    <dbReference type="NCBI Taxonomy" id="131568"/>
    <lineage>
        <taxon>Bacteria</taxon>
        <taxon>Bacillati</taxon>
        <taxon>Actinomycetota</taxon>
        <taxon>Actinomycetes</taxon>
        <taxon>Kineosporiales</taxon>
        <taxon>Kineosporiaceae</taxon>
        <taxon>Kineococcus</taxon>
    </lineage>
</organism>
<dbReference type="InterPro" id="IPR009061">
    <property type="entry name" value="DNA-bd_dom_put_sf"/>
</dbReference>
<gene>
    <name evidence="2" type="ORF">FHR75_002122</name>
</gene>
<name>A0A7W4TLW4_KINRA</name>
<dbReference type="EMBL" id="JACHVY010000001">
    <property type="protein sequence ID" value="MBB2901334.1"/>
    <property type="molecule type" value="Genomic_DNA"/>
</dbReference>
<reference evidence="2 3" key="2">
    <citation type="submission" date="2020-08" db="EMBL/GenBank/DDBJ databases">
        <authorList>
            <person name="Partida-Martinez L."/>
            <person name="Huntemann M."/>
            <person name="Clum A."/>
            <person name="Wang J."/>
            <person name="Palaniappan K."/>
            <person name="Ritter S."/>
            <person name="Chen I.-M."/>
            <person name="Stamatis D."/>
            <person name="Reddy T."/>
            <person name="O'Malley R."/>
            <person name="Daum C."/>
            <person name="Shapiro N."/>
            <person name="Ivanova N."/>
            <person name="Kyrpides N."/>
            <person name="Woyke T."/>
        </authorList>
    </citation>
    <scope>NUCLEOTIDE SEQUENCE [LARGE SCALE GENOMIC DNA]</scope>
    <source>
        <strain evidence="2 3">AS2.23</strain>
    </source>
</reference>
<dbReference type="Pfam" id="PF12728">
    <property type="entry name" value="HTH_17"/>
    <property type="match status" value="1"/>
</dbReference>
<sequence length="136" mass="14353">MSSTVARHGAEVTVHPGLDGLDGLAGVLAAQPDSPLVLKVGRRAVAVPAELAAALRQTVLALSHGEAVTLTPHEALLTTQEAAEVLGVSRPTLVRLLESGALPFTKPGTHRRVRLEDVLAYAERQRRLPAPAPRRT</sequence>
<reference evidence="2 3" key="1">
    <citation type="submission" date="2020-08" db="EMBL/GenBank/DDBJ databases">
        <title>The Agave Microbiome: Exploring the role of microbial communities in plant adaptations to desert environments.</title>
        <authorList>
            <person name="Partida-Martinez L.P."/>
        </authorList>
    </citation>
    <scope>NUCLEOTIDE SEQUENCE [LARGE SCALE GENOMIC DNA]</scope>
    <source>
        <strain evidence="2 3">AS2.23</strain>
    </source>
</reference>
<dbReference type="GO" id="GO:0003677">
    <property type="term" value="F:DNA binding"/>
    <property type="evidence" value="ECO:0007669"/>
    <property type="project" value="InterPro"/>
</dbReference>
<dbReference type="AlphaFoldDB" id="A0A7W4TLW4"/>
<comment type="caution">
    <text evidence="2">The sequence shown here is derived from an EMBL/GenBank/DDBJ whole genome shotgun (WGS) entry which is preliminary data.</text>
</comment>
<evidence type="ECO:0000259" key="1">
    <source>
        <dbReference type="Pfam" id="PF12728"/>
    </source>
</evidence>